<comment type="similarity">
    <text evidence="2">Belongs to the CDP-glycerol glycerophosphotransferase family.</text>
</comment>
<name>A0A1Q5PPV2_9ACTO</name>
<dbReference type="Pfam" id="PF04464">
    <property type="entry name" value="Glyphos_transf"/>
    <property type="match status" value="1"/>
</dbReference>
<comment type="subcellular location">
    <subcellularLocation>
        <location evidence="1">Cell membrane</location>
        <topology evidence="1">Peripheral membrane protein</topology>
    </subcellularLocation>
</comment>
<dbReference type="InterPro" id="IPR007554">
    <property type="entry name" value="Glycerophosphate_synth"/>
</dbReference>
<feature type="region of interest" description="Disordered" evidence="7">
    <location>
        <begin position="36"/>
        <end position="86"/>
    </location>
</feature>
<protein>
    <recommendedName>
        <fullName evidence="8">Glycosyltransferase 2-like domain-containing protein</fullName>
    </recommendedName>
</protein>
<evidence type="ECO:0000256" key="5">
    <source>
        <dbReference type="ARBA" id="ARBA00022944"/>
    </source>
</evidence>
<keyword evidence="3" id="KW-1003">Cell membrane</keyword>
<gene>
    <name evidence="9" type="ORF">BSR29_00515</name>
</gene>
<evidence type="ECO:0000259" key="8">
    <source>
        <dbReference type="Pfam" id="PF00535"/>
    </source>
</evidence>
<dbReference type="InterPro" id="IPR043148">
    <property type="entry name" value="TagF_C"/>
</dbReference>
<evidence type="ECO:0000256" key="1">
    <source>
        <dbReference type="ARBA" id="ARBA00004202"/>
    </source>
</evidence>
<dbReference type="RefSeq" id="WP_073708371.1">
    <property type="nucleotide sequence ID" value="NZ_MQSV01000001.1"/>
</dbReference>
<comment type="caution">
    <text evidence="9">The sequence shown here is derived from an EMBL/GenBank/DDBJ whole genome shotgun (WGS) entry which is preliminary data.</text>
</comment>
<dbReference type="InterPro" id="IPR051612">
    <property type="entry name" value="Teichoic_Acid_Biosynth"/>
</dbReference>
<evidence type="ECO:0000256" key="2">
    <source>
        <dbReference type="ARBA" id="ARBA00010488"/>
    </source>
</evidence>
<keyword evidence="6" id="KW-0472">Membrane</keyword>
<dbReference type="InterPro" id="IPR001173">
    <property type="entry name" value="Glyco_trans_2-like"/>
</dbReference>
<dbReference type="OrthoDB" id="3192791at2"/>
<feature type="domain" description="Glycosyltransferase 2-like" evidence="8">
    <location>
        <begin position="112"/>
        <end position="231"/>
    </location>
</feature>
<dbReference type="SUPFAM" id="SSF53756">
    <property type="entry name" value="UDP-Glycosyltransferase/glycogen phosphorylase"/>
    <property type="match status" value="1"/>
</dbReference>
<dbReference type="Gene3D" id="3.40.50.12580">
    <property type="match status" value="1"/>
</dbReference>
<dbReference type="PANTHER" id="PTHR37316:SF3">
    <property type="entry name" value="TEICHOIC ACID GLYCEROL-PHOSPHATE TRANSFERASE"/>
    <property type="match status" value="1"/>
</dbReference>
<dbReference type="InterPro" id="IPR043149">
    <property type="entry name" value="TagF_N"/>
</dbReference>
<evidence type="ECO:0000256" key="7">
    <source>
        <dbReference type="SAM" id="MobiDB-lite"/>
    </source>
</evidence>
<evidence type="ECO:0000256" key="3">
    <source>
        <dbReference type="ARBA" id="ARBA00022475"/>
    </source>
</evidence>
<keyword evidence="5" id="KW-0777">Teichoic acid biosynthesis</keyword>
<dbReference type="SUPFAM" id="SSF53448">
    <property type="entry name" value="Nucleotide-diphospho-sugar transferases"/>
    <property type="match status" value="1"/>
</dbReference>
<keyword evidence="4" id="KW-0808">Transferase</keyword>
<sequence>MSYKTKIAAILRNIGAEKLMENPSFRKAVGAPLYKRHADRLYNEKEETSPSEVPDLKRMDNHSTESSSDNSSRSLDNVEHKPVNKVEKVKKKEDPYFLPQPPVDSVSGPLLSVVVPCYNVKPYLHNCISTITRQSYKNLQIILVDDGSTDGTSQICDELAKRDKRITVIHQENAGLSAARNSGVDSAEGKYLTFVDSDDQLKPDAYKTLITSLRSNKADVAIGAIERFTSKVSWTPSWVKTVHDVDRLGISGIDYPQISWDVFAWNKVYLTKTWKEVVGEFPVGKLYEDQEGTAKLFVNPAVKLNILAECTYRWRMREDGSSITQNKSSVDDLKQRLEIVEKVSSVISEASLEYRKYWYSKLLFDDLFWYLREIPRAEDEFWEVLSSSCRKYFEESPGLVLEGFVPERRLLSYIAAYGTREEFTKALIYTQEVQSAFKVRNDDGINSFYLPVMEEITSAIDSSLLRVFPNDFEAISGLLKQGFDESGNLFIEGYAFNRNLQPDFESRELRVFLVEDIDANLKELDDLLSSGIEIPSTKISSVQINSWVGDALNDYSSAGFRVVLDEQVISEIKDRFSDNENVPLALFVFFQDHGVIGTRYLSAKKIPNTVSHFCASKLYEDSRLIFNKGENDKLIVELQNPTFISDDLSLEVLDYETVLHGTIRFSKSVSARLKSRLLSMPCPILKLRSKNYSKEVVLKAAEDDCYSVFVKLDDDKHLLEGTWEDIAIELNFEDCFKSKIALVNAANVDVVPDKYSLVSDQHGNAEIRFAVQSASVDEIFLDSNSQELVFEGFYYFDDSVVRTTCPTFALVGKNYNLTPSKSFIDSTKNRYKVSFSMNMPGFREEAVALIESGFSLQILTPTGKKIRPSVWPKCSIELEQQMPLDIRGNDRRVVIGTTAQAWGISVSFVAAFNEDESGKYAQAKLQEIFNDSERAVWSNCVLMECFGGKTVTDSVLELDRYLAQNRPEITRYWTVKDYSISVPEGATPLLMYSRKWYEALAHCQFLVNNNNFPFYFRKHPKQTYIQVWHGTPLKRIGNDVPSANLSLSYKALIKREAEQYWDYMIAQSPWAGEVIANAFSFKGEMLVEGYPRNDRLVSSVEKLTSENKRIRAKMGIPMSAKIVLYAPTWRDDIKSADGKYVQPVLFDINSASTQLGDSYVFLVRGHANTAHQNTIQSTKNVIDVTKYPDINELFLIADLLITDYSSVMFDFVNTYKPILFMVPDLEHYRDELRGFYFDFENEAPGPLLKSTDDIVKSIKKIGVVFQNYRMKYDLFVNKYAPRDDGYAAHRIGDLVFGK</sequence>
<keyword evidence="10" id="KW-1185">Reference proteome</keyword>
<dbReference type="Gene3D" id="3.90.550.10">
    <property type="entry name" value="Spore Coat Polysaccharide Biosynthesis Protein SpsA, Chain A"/>
    <property type="match status" value="1"/>
</dbReference>
<organism evidence="9 10">
    <name type="scientific">Boudabousia liubingyangii</name>
    <dbReference type="NCBI Taxonomy" id="1921764"/>
    <lineage>
        <taxon>Bacteria</taxon>
        <taxon>Bacillati</taxon>
        <taxon>Actinomycetota</taxon>
        <taxon>Actinomycetes</taxon>
        <taxon>Actinomycetales</taxon>
        <taxon>Actinomycetaceae</taxon>
        <taxon>Boudabousia</taxon>
    </lineage>
</organism>
<dbReference type="CDD" id="cd00761">
    <property type="entry name" value="Glyco_tranf_GTA_type"/>
    <property type="match status" value="1"/>
</dbReference>
<feature type="compositionally biased region" description="Basic and acidic residues" evidence="7">
    <location>
        <begin position="39"/>
        <end position="63"/>
    </location>
</feature>
<evidence type="ECO:0000256" key="6">
    <source>
        <dbReference type="ARBA" id="ARBA00023136"/>
    </source>
</evidence>
<dbReference type="Pfam" id="PF00535">
    <property type="entry name" value="Glycos_transf_2"/>
    <property type="match status" value="1"/>
</dbReference>
<dbReference type="GO" id="GO:0005886">
    <property type="term" value="C:plasma membrane"/>
    <property type="evidence" value="ECO:0007669"/>
    <property type="project" value="UniProtKB-SubCell"/>
</dbReference>
<evidence type="ECO:0000313" key="10">
    <source>
        <dbReference type="Proteomes" id="UP000186785"/>
    </source>
</evidence>
<dbReference type="GO" id="GO:0019350">
    <property type="term" value="P:teichoic acid biosynthetic process"/>
    <property type="evidence" value="ECO:0007669"/>
    <property type="project" value="UniProtKB-KW"/>
</dbReference>
<proteinExistence type="inferred from homology"/>
<dbReference type="GO" id="GO:0047355">
    <property type="term" value="F:CDP-glycerol glycerophosphotransferase activity"/>
    <property type="evidence" value="ECO:0007669"/>
    <property type="project" value="InterPro"/>
</dbReference>
<feature type="compositionally biased region" description="Low complexity" evidence="7">
    <location>
        <begin position="64"/>
        <end position="75"/>
    </location>
</feature>
<dbReference type="Gene3D" id="3.40.50.11820">
    <property type="match status" value="1"/>
</dbReference>
<reference evidence="9 10" key="1">
    <citation type="submission" date="2016-11" db="EMBL/GenBank/DDBJ databases">
        <title>Actinomyces gypaetusis sp. nov. isolated from the vulture Gypaetus barbatus in Qinghai Tibet Plateau China.</title>
        <authorList>
            <person name="Meng X."/>
        </authorList>
    </citation>
    <scope>NUCLEOTIDE SEQUENCE [LARGE SCALE GENOMIC DNA]</scope>
    <source>
        <strain evidence="9 10">VUL4_2</strain>
    </source>
</reference>
<dbReference type="PANTHER" id="PTHR37316">
    <property type="entry name" value="TEICHOIC ACID GLYCEROL-PHOSPHATE PRIMASE"/>
    <property type="match status" value="1"/>
</dbReference>
<accession>A0A1Q5PPV2</accession>
<evidence type="ECO:0000256" key="4">
    <source>
        <dbReference type="ARBA" id="ARBA00022679"/>
    </source>
</evidence>
<evidence type="ECO:0000313" key="9">
    <source>
        <dbReference type="EMBL" id="OKL49480.1"/>
    </source>
</evidence>
<feature type="compositionally biased region" description="Basic and acidic residues" evidence="7">
    <location>
        <begin position="76"/>
        <end position="86"/>
    </location>
</feature>
<dbReference type="EMBL" id="MQSV01000001">
    <property type="protein sequence ID" value="OKL49480.1"/>
    <property type="molecule type" value="Genomic_DNA"/>
</dbReference>
<dbReference type="InterPro" id="IPR029044">
    <property type="entry name" value="Nucleotide-diphossugar_trans"/>
</dbReference>
<dbReference type="Proteomes" id="UP000186785">
    <property type="component" value="Unassembled WGS sequence"/>
</dbReference>